<name>U2TIV4_9ACTN</name>
<keyword evidence="1" id="KW-1133">Transmembrane helix</keyword>
<keyword evidence="4" id="KW-1185">Reference proteome</keyword>
<dbReference type="PATRIC" id="fig|1125712.3.peg.2193"/>
<dbReference type="eggNOG" id="ENOG5032C58">
    <property type="taxonomic scope" value="Bacteria"/>
</dbReference>
<evidence type="ECO:0000313" key="4">
    <source>
        <dbReference type="Proteomes" id="UP000016638"/>
    </source>
</evidence>
<sequence>MGTTTRQLRARDEVLAILGTLAFTFMLALHCAPSRAWAATDAYSEPRTIEVTQSLSKTGAIPAGLDTSFDYELRRMDATAPLPSGAQGDTYAFTMDGDASYEITLSAGTATPTGDLAFSRIGVYTYQLRCVTDASATPGMTVDGTVWEITVAIENDDEGGLKLGWVTVKDLSSGDKLDGVAFDHSFVGGETPQSNPPAGPTILGLRLPQTNDAMWGLIQLSLGICVVGAIALVLGISRRRRERAARHQ</sequence>
<dbReference type="AlphaFoldDB" id="U2TIV4"/>
<comment type="caution">
    <text evidence="3">The sequence shown here is derived from an EMBL/GenBank/DDBJ whole genome shotgun (WGS) entry which is preliminary data.</text>
</comment>
<keyword evidence="1" id="KW-0472">Membrane</keyword>
<feature type="transmembrane region" description="Helical" evidence="1">
    <location>
        <begin position="213"/>
        <end position="236"/>
    </location>
</feature>
<dbReference type="InterPro" id="IPR022464">
    <property type="entry name" value="Strep_pil_isopept_link"/>
</dbReference>
<dbReference type="Pfam" id="PF12892">
    <property type="entry name" value="FctA"/>
    <property type="match status" value="1"/>
</dbReference>
<gene>
    <name evidence="3" type="ORF">HMPREF1316_1191</name>
</gene>
<dbReference type="STRING" id="1125712.HMPREF1316_1191"/>
<dbReference type="RefSeq" id="WP_021727163.1">
    <property type="nucleotide sequence ID" value="NZ_AWEZ01000067.1"/>
</dbReference>
<protein>
    <recommendedName>
        <fullName evidence="2">Streptococcal pilin isopeptide linkage domain-containing protein</fullName>
    </recommendedName>
</protein>
<keyword evidence="1" id="KW-0812">Transmembrane</keyword>
<reference evidence="3 4" key="1">
    <citation type="submission" date="2013-08" db="EMBL/GenBank/DDBJ databases">
        <authorList>
            <person name="Durkin A.S."/>
            <person name="Haft D.R."/>
            <person name="McCorrison J."/>
            <person name="Torralba M."/>
            <person name="Gillis M."/>
            <person name="Haft D.H."/>
            <person name="Methe B."/>
            <person name="Sutton G."/>
            <person name="Nelson K.E."/>
        </authorList>
    </citation>
    <scope>NUCLEOTIDE SEQUENCE [LARGE SCALE GENOMIC DNA]</scope>
    <source>
        <strain evidence="3 4">F0195</strain>
    </source>
</reference>
<proteinExistence type="predicted"/>
<evidence type="ECO:0000256" key="1">
    <source>
        <dbReference type="SAM" id="Phobius"/>
    </source>
</evidence>
<evidence type="ECO:0000259" key="2">
    <source>
        <dbReference type="Pfam" id="PF12892"/>
    </source>
</evidence>
<organism evidence="3 4">
    <name type="scientific">Olsenella profusa F0195</name>
    <dbReference type="NCBI Taxonomy" id="1125712"/>
    <lineage>
        <taxon>Bacteria</taxon>
        <taxon>Bacillati</taxon>
        <taxon>Actinomycetota</taxon>
        <taxon>Coriobacteriia</taxon>
        <taxon>Coriobacteriales</taxon>
        <taxon>Atopobiaceae</taxon>
        <taxon>Olsenella</taxon>
    </lineage>
</organism>
<dbReference type="InterPro" id="IPR038174">
    <property type="entry name" value="Strep_pil_link_sf"/>
</dbReference>
<dbReference type="EMBL" id="AWEZ01000067">
    <property type="protein sequence ID" value="ERL06390.1"/>
    <property type="molecule type" value="Genomic_DNA"/>
</dbReference>
<accession>U2TIV4</accession>
<dbReference type="OrthoDB" id="3192634at2"/>
<dbReference type="Proteomes" id="UP000016638">
    <property type="component" value="Unassembled WGS sequence"/>
</dbReference>
<evidence type="ECO:0000313" key="3">
    <source>
        <dbReference type="EMBL" id="ERL06390.1"/>
    </source>
</evidence>
<dbReference type="Gene3D" id="2.60.40.3050">
    <property type="match status" value="1"/>
</dbReference>
<feature type="domain" description="Streptococcal pilin isopeptide linkage" evidence="2">
    <location>
        <begin position="68"/>
        <end position="165"/>
    </location>
</feature>